<dbReference type="HOGENOM" id="CLU_1577059_0_0_0"/>
<proteinExistence type="predicted"/>
<dbReference type="EMBL" id="CP001848">
    <property type="protein sequence ID" value="ADB14908.1"/>
    <property type="molecule type" value="Genomic_DNA"/>
</dbReference>
<reference evidence="1 2" key="1">
    <citation type="journal article" date="2009" name="Stand. Genomic Sci.">
        <title>Complete genome sequence of Pirellula staleyi type strain (ATCC 27377).</title>
        <authorList>
            <person name="Clum A."/>
            <person name="Tindall B.J."/>
            <person name="Sikorski J."/>
            <person name="Ivanova N."/>
            <person name="Mavrommatis K."/>
            <person name="Lucas S."/>
            <person name="Glavina del Rio T."/>
            <person name="Nolan M."/>
            <person name="Chen F."/>
            <person name="Tice H."/>
            <person name="Pitluck S."/>
            <person name="Cheng J.F."/>
            <person name="Chertkov O."/>
            <person name="Brettin T."/>
            <person name="Han C."/>
            <person name="Detter J.C."/>
            <person name="Kuske C."/>
            <person name="Bruce D."/>
            <person name="Goodwin L."/>
            <person name="Ovchinikova G."/>
            <person name="Pati A."/>
            <person name="Mikhailova N."/>
            <person name="Chen A."/>
            <person name="Palaniappan K."/>
            <person name="Land M."/>
            <person name="Hauser L."/>
            <person name="Chang Y.J."/>
            <person name="Jeffries C.D."/>
            <person name="Chain P."/>
            <person name="Rohde M."/>
            <person name="Goker M."/>
            <person name="Bristow J."/>
            <person name="Eisen J.A."/>
            <person name="Markowitz V."/>
            <person name="Hugenholtz P."/>
            <person name="Kyrpides N.C."/>
            <person name="Klenk H.P."/>
            <person name="Lapidus A."/>
        </authorList>
    </citation>
    <scope>NUCLEOTIDE SEQUENCE [LARGE SCALE GENOMIC DNA]</scope>
    <source>
        <strain evidence="2">ATCC 27377 / DSM 6068 / ICPB 4128</strain>
    </source>
</reference>
<name>D2R1C3_PIRSD</name>
<dbReference type="STRING" id="530564.Psta_0212"/>
<dbReference type="KEGG" id="psl:Psta_0212"/>
<evidence type="ECO:0000313" key="1">
    <source>
        <dbReference type="EMBL" id="ADB14908.1"/>
    </source>
</evidence>
<gene>
    <name evidence="1" type="ordered locus">Psta_0212</name>
</gene>
<organism evidence="1 2">
    <name type="scientific">Pirellula staleyi (strain ATCC 27377 / DSM 6068 / ICPB 4128)</name>
    <name type="common">Pirella staleyi</name>
    <dbReference type="NCBI Taxonomy" id="530564"/>
    <lineage>
        <taxon>Bacteria</taxon>
        <taxon>Pseudomonadati</taxon>
        <taxon>Planctomycetota</taxon>
        <taxon>Planctomycetia</taxon>
        <taxon>Pirellulales</taxon>
        <taxon>Pirellulaceae</taxon>
        <taxon>Pirellula</taxon>
    </lineage>
</organism>
<evidence type="ECO:0000313" key="2">
    <source>
        <dbReference type="Proteomes" id="UP000001887"/>
    </source>
</evidence>
<dbReference type="Proteomes" id="UP000001887">
    <property type="component" value="Chromosome"/>
</dbReference>
<keyword evidence="2" id="KW-1185">Reference proteome</keyword>
<accession>D2R1C3</accession>
<dbReference type="AlphaFoldDB" id="D2R1C3"/>
<sequence>MVGSQLSAKQSSFGHGLSLCARLVAERAMPSSGNVLLSTKISNFGISIVSKSMLGMWLAGYVAVARCWGPFDHRLALVALKCIRSTGNRACLLKTHKHDGARLRTNGACRDRSEACLLLGTSVLLVAGLRLFRRLGRVCANQSLAFTSGTKGAEVFTAQSTFRSWISTV</sequence>
<protein>
    <submittedName>
        <fullName evidence="1">Uncharacterized protein</fullName>
    </submittedName>
</protein>